<dbReference type="PANTHER" id="PTHR14879:SF5">
    <property type="entry name" value="RING-TYPE DOMAIN-CONTAINING PROTEIN"/>
    <property type="match status" value="1"/>
</dbReference>
<reference evidence="6" key="1">
    <citation type="submission" date="2013-04" db="EMBL/GenBank/DDBJ databases">
        <authorList>
            <person name="Qu J."/>
            <person name="Murali S.C."/>
            <person name="Bandaranaike D."/>
            <person name="Bellair M."/>
            <person name="Blankenburg K."/>
            <person name="Chao H."/>
            <person name="Dinh H."/>
            <person name="Doddapaneni H."/>
            <person name="Downs B."/>
            <person name="Dugan-Rocha S."/>
            <person name="Elkadiri S."/>
            <person name="Gnanaolivu R.D."/>
            <person name="Hernandez B."/>
            <person name="Javaid M."/>
            <person name="Jayaseelan J.C."/>
            <person name="Lee S."/>
            <person name="Li M."/>
            <person name="Ming W."/>
            <person name="Munidasa M."/>
            <person name="Muniz J."/>
            <person name="Nguyen L."/>
            <person name="Ongeri F."/>
            <person name="Osuji N."/>
            <person name="Pu L.-L."/>
            <person name="Puazo M."/>
            <person name="Qu C."/>
            <person name="Quiroz J."/>
            <person name="Raj R."/>
            <person name="Weissenberger G."/>
            <person name="Xin Y."/>
            <person name="Zou X."/>
            <person name="Han Y."/>
            <person name="Richards S."/>
            <person name="Worley K."/>
            <person name="Muzny D."/>
            <person name="Gibbs R."/>
        </authorList>
    </citation>
    <scope>NUCLEOTIDE SEQUENCE</scope>
    <source>
        <strain evidence="6">Sampled in the wild</strain>
    </source>
</reference>
<feature type="domain" description="RING-type" evidence="5">
    <location>
        <begin position="160"/>
        <end position="195"/>
    </location>
</feature>
<keyword evidence="1" id="KW-0479">Metal-binding</keyword>
<organism evidence="6 7">
    <name type="scientific">Ladona fulva</name>
    <name type="common">Scarce chaser dragonfly</name>
    <name type="synonym">Libellula fulva</name>
    <dbReference type="NCBI Taxonomy" id="123851"/>
    <lineage>
        <taxon>Eukaryota</taxon>
        <taxon>Metazoa</taxon>
        <taxon>Ecdysozoa</taxon>
        <taxon>Arthropoda</taxon>
        <taxon>Hexapoda</taxon>
        <taxon>Insecta</taxon>
        <taxon>Pterygota</taxon>
        <taxon>Palaeoptera</taxon>
        <taxon>Odonata</taxon>
        <taxon>Epiprocta</taxon>
        <taxon>Anisoptera</taxon>
        <taxon>Libelluloidea</taxon>
        <taxon>Libellulidae</taxon>
        <taxon>Ladona</taxon>
    </lineage>
</organism>
<evidence type="ECO:0000313" key="7">
    <source>
        <dbReference type="Proteomes" id="UP000792457"/>
    </source>
</evidence>
<dbReference type="PANTHER" id="PTHR14879">
    <property type="entry name" value="CASPASE REGULATOR, RING FINGER DOMAIN-CONTAINING"/>
    <property type="match status" value="1"/>
</dbReference>
<dbReference type="Gene3D" id="3.30.40.10">
    <property type="entry name" value="Zinc/RING finger domain, C3HC4 (zinc finger)"/>
    <property type="match status" value="1"/>
</dbReference>
<name>A0A8K0KAB5_LADFU</name>
<dbReference type="EMBL" id="KZ308493">
    <property type="protein sequence ID" value="KAG8230531.1"/>
    <property type="molecule type" value="Genomic_DNA"/>
</dbReference>
<dbReference type="InterPro" id="IPR051728">
    <property type="entry name" value="RING-FYVE_E3_ubiquitin-ligase"/>
</dbReference>
<keyword evidence="2 4" id="KW-0863">Zinc-finger</keyword>
<evidence type="ECO:0000313" key="6">
    <source>
        <dbReference type="EMBL" id="KAG8230531.1"/>
    </source>
</evidence>
<keyword evidence="3" id="KW-0862">Zinc</keyword>
<evidence type="ECO:0000256" key="3">
    <source>
        <dbReference type="ARBA" id="ARBA00022833"/>
    </source>
</evidence>
<evidence type="ECO:0000256" key="1">
    <source>
        <dbReference type="ARBA" id="ARBA00022723"/>
    </source>
</evidence>
<sequence>MESVAVQKKEIAEFQDIIKKLEDESKSLHECVKIQRETIKRMGNEIKILHYKFDTVDKDLEDLHIDSDEKRESTAIHEEIIDTLLEEADRKEDSIVCLKEAIISIAEECSSLEESEKSLQETIKIILVDFERSQSSEEVLKEALKRCMEEEERRRESLMCIVCMNIEVRVVFAPCGHLITCSDCSIRMNQCPLCRQSISRKVNIFRQ</sequence>
<dbReference type="InterPro" id="IPR001841">
    <property type="entry name" value="Znf_RING"/>
</dbReference>
<dbReference type="PROSITE" id="PS50089">
    <property type="entry name" value="ZF_RING_2"/>
    <property type="match status" value="1"/>
</dbReference>
<accession>A0A8K0KAB5</accession>
<evidence type="ECO:0000259" key="5">
    <source>
        <dbReference type="PROSITE" id="PS50089"/>
    </source>
</evidence>
<dbReference type="Pfam" id="PF13920">
    <property type="entry name" value="zf-C3HC4_3"/>
    <property type="match status" value="1"/>
</dbReference>
<dbReference type="OrthoDB" id="3045089at2759"/>
<proteinExistence type="predicted"/>
<dbReference type="FunFam" id="1.10.1170.10:FF:000002">
    <property type="entry name" value="Baculoviral IAP repeat containing 7"/>
    <property type="match status" value="1"/>
</dbReference>
<evidence type="ECO:0000256" key="2">
    <source>
        <dbReference type="ARBA" id="ARBA00022771"/>
    </source>
</evidence>
<reference evidence="6" key="2">
    <citation type="submission" date="2017-10" db="EMBL/GenBank/DDBJ databases">
        <title>Ladona fulva Genome sequencing and assembly.</title>
        <authorList>
            <person name="Murali S."/>
            <person name="Richards S."/>
            <person name="Bandaranaike D."/>
            <person name="Bellair M."/>
            <person name="Blankenburg K."/>
            <person name="Chao H."/>
            <person name="Dinh H."/>
            <person name="Doddapaneni H."/>
            <person name="Dugan-Rocha S."/>
            <person name="Elkadiri S."/>
            <person name="Gnanaolivu R."/>
            <person name="Hernandez B."/>
            <person name="Skinner E."/>
            <person name="Javaid M."/>
            <person name="Lee S."/>
            <person name="Li M."/>
            <person name="Ming W."/>
            <person name="Munidasa M."/>
            <person name="Muniz J."/>
            <person name="Nguyen L."/>
            <person name="Hughes D."/>
            <person name="Osuji N."/>
            <person name="Pu L.-L."/>
            <person name="Puazo M."/>
            <person name="Qu C."/>
            <person name="Quiroz J."/>
            <person name="Raj R."/>
            <person name="Weissenberger G."/>
            <person name="Xin Y."/>
            <person name="Zou X."/>
            <person name="Han Y."/>
            <person name="Worley K."/>
            <person name="Muzny D."/>
            <person name="Gibbs R."/>
        </authorList>
    </citation>
    <scope>NUCLEOTIDE SEQUENCE</scope>
    <source>
        <strain evidence="6">Sampled in the wild</strain>
    </source>
</reference>
<dbReference type="Proteomes" id="UP000792457">
    <property type="component" value="Unassembled WGS sequence"/>
</dbReference>
<gene>
    <name evidence="6" type="ORF">J437_LFUL011533</name>
</gene>
<dbReference type="SUPFAM" id="SSF57850">
    <property type="entry name" value="RING/U-box"/>
    <property type="match status" value="1"/>
</dbReference>
<dbReference type="InterPro" id="IPR013083">
    <property type="entry name" value="Znf_RING/FYVE/PHD"/>
</dbReference>
<protein>
    <recommendedName>
        <fullName evidence="5">RING-type domain-containing protein</fullName>
    </recommendedName>
</protein>
<dbReference type="AlphaFoldDB" id="A0A8K0KAB5"/>
<evidence type="ECO:0000256" key="4">
    <source>
        <dbReference type="PROSITE-ProRule" id="PRU00175"/>
    </source>
</evidence>
<comment type="caution">
    <text evidence="6">The sequence shown here is derived from an EMBL/GenBank/DDBJ whole genome shotgun (WGS) entry which is preliminary data.</text>
</comment>
<keyword evidence="7" id="KW-1185">Reference proteome</keyword>
<dbReference type="SMART" id="SM00184">
    <property type="entry name" value="RING"/>
    <property type="match status" value="1"/>
</dbReference>
<dbReference type="GO" id="GO:0008270">
    <property type="term" value="F:zinc ion binding"/>
    <property type="evidence" value="ECO:0007669"/>
    <property type="project" value="UniProtKB-KW"/>
</dbReference>